<sequence>MVSAALFWLIHVVPGDPGRNALGPYATESQVAAWNSAHGAEAGPLEGYVSWLAGFATGDWGVSLVYDVPVLGLVMGRFVNSVALGVLAFALLVPLAIGIGALQARTEGSRGDRATTVTLMTLASVPEFVIGVVFLIVFAVVLPIAPVRATDGLGSGVVLHVGAMLLPALTLALGTVSIVARTARSSIIDTTRAPFYRAAVVRGLSGGELFRRHVARNALGPTIAVLGLCLGVFIGGSAVVETLFGYPGLGELLVTATQRKDLPVLTAGVMVTGFVSLAALLATDLALAAVDPRVRLSEGS</sequence>
<dbReference type="SUPFAM" id="SSF161098">
    <property type="entry name" value="MetI-like"/>
    <property type="match status" value="1"/>
</dbReference>
<evidence type="ECO:0000256" key="7">
    <source>
        <dbReference type="RuleBase" id="RU363032"/>
    </source>
</evidence>
<feature type="transmembrane region" description="Helical" evidence="7">
    <location>
        <begin position="264"/>
        <end position="290"/>
    </location>
</feature>
<keyword evidence="2 7" id="KW-0813">Transport</keyword>
<feature type="transmembrane region" description="Helical" evidence="7">
    <location>
        <begin position="78"/>
        <end position="102"/>
    </location>
</feature>
<comment type="similarity">
    <text evidence="7">Belongs to the binding-protein-dependent transport system permease family.</text>
</comment>
<accession>A0ABP7AVC2</accession>
<dbReference type="InterPro" id="IPR000515">
    <property type="entry name" value="MetI-like"/>
</dbReference>
<dbReference type="CDD" id="cd06261">
    <property type="entry name" value="TM_PBP2"/>
    <property type="match status" value="1"/>
</dbReference>
<gene>
    <name evidence="9" type="ORF">GCM10022200_26440</name>
</gene>
<evidence type="ECO:0000256" key="3">
    <source>
        <dbReference type="ARBA" id="ARBA00022475"/>
    </source>
</evidence>
<feature type="domain" description="ABC transmembrane type-1" evidence="8">
    <location>
        <begin position="78"/>
        <end position="283"/>
    </location>
</feature>
<keyword evidence="6 7" id="KW-0472">Membrane</keyword>
<dbReference type="Pfam" id="PF00528">
    <property type="entry name" value="BPD_transp_1"/>
    <property type="match status" value="1"/>
</dbReference>
<dbReference type="PANTHER" id="PTHR43163:SF3">
    <property type="entry name" value="PEPTIDE ABC TRANSPORTER PERMEASE PROTEIN"/>
    <property type="match status" value="1"/>
</dbReference>
<feature type="transmembrane region" description="Helical" evidence="7">
    <location>
        <begin position="157"/>
        <end position="180"/>
    </location>
</feature>
<dbReference type="PROSITE" id="PS50928">
    <property type="entry name" value="ABC_TM1"/>
    <property type="match status" value="1"/>
</dbReference>
<dbReference type="PANTHER" id="PTHR43163">
    <property type="entry name" value="DIPEPTIDE TRANSPORT SYSTEM PERMEASE PROTEIN DPPB-RELATED"/>
    <property type="match status" value="1"/>
</dbReference>
<name>A0ABP7AVC2_9MICO</name>
<evidence type="ECO:0000256" key="4">
    <source>
        <dbReference type="ARBA" id="ARBA00022692"/>
    </source>
</evidence>
<evidence type="ECO:0000256" key="6">
    <source>
        <dbReference type="ARBA" id="ARBA00023136"/>
    </source>
</evidence>
<keyword evidence="4 7" id="KW-0812">Transmembrane</keyword>
<protein>
    <submittedName>
        <fullName evidence="9">ABC transporter permease</fullName>
    </submittedName>
</protein>
<comment type="subcellular location">
    <subcellularLocation>
        <location evidence="1 7">Cell membrane</location>
        <topology evidence="1 7">Multi-pass membrane protein</topology>
    </subcellularLocation>
</comment>
<evidence type="ECO:0000256" key="1">
    <source>
        <dbReference type="ARBA" id="ARBA00004651"/>
    </source>
</evidence>
<dbReference type="InterPro" id="IPR035906">
    <property type="entry name" value="MetI-like_sf"/>
</dbReference>
<evidence type="ECO:0000313" key="9">
    <source>
        <dbReference type="EMBL" id="GAA3641363.1"/>
    </source>
</evidence>
<reference evidence="10" key="1">
    <citation type="journal article" date="2019" name="Int. J. Syst. Evol. Microbiol.">
        <title>The Global Catalogue of Microorganisms (GCM) 10K type strain sequencing project: providing services to taxonomists for standard genome sequencing and annotation.</title>
        <authorList>
            <consortium name="The Broad Institute Genomics Platform"/>
            <consortium name="The Broad Institute Genome Sequencing Center for Infectious Disease"/>
            <person name="Wu L."/>
            <person name="Ma J."/>
        </authorList>
    </citation>
    <scope>NUCLEOTIDE SEQUENCE [LARGE SCALE GENOMIC DNA]</scope>
    <source>
        <strain evidence="10">JCM 16544</strain>
    </source>
</reference>
<evidence type="ECO:0000256" key="5">
    <source>
        <dbReference type="ARBA" id="ARBA00022989"/>
    </source>
</evidence>
<proteinExistence type="inferred from homology"/>
<keyword evidence="5 7" id="KW-1133">Transmembrane helix</keyword>
<keyword evidence="10" id="KW-1185">Reference proteome</keyword>
<evidence type="ECO:0000259" key="8">
    <source>
        <dbReference type="PROSITE" id="PS50928"/>
    </source>
</evidence>
<comment type="caution">
    <text evidence="9">The sequence shown here is derived from an EMBL/GenBank/DDBJ whole genome shotgun (WGS) entry which is preliminary data.</text>
</comment>
<dbReference type="Gene3D" id="1.10.3720.10">
    <property type="entry name" value="MetI-like"/>
    <property type="match status" value="1"/>
</dbReference>
<evidence type="ECO:0000256" key="2">
    <source>
        <dbReference type="ARBA" id="ARBA00022448"/>
    </source>
</evidence>
<keyword evidence="3" id="KW-1003">Cell membrane</keyword>
<dbReference type="EMBL" id="BAAAYU010000005">
    <property type="protein sequence ID" value="GAA3641363.1"/>
    <property type="molecule type" value="Genomic_DNA"/>
</dbReference>
<organism evidence="9 10">
    <name type="scientific">Microbacterium awajiense</name>
    <dbReference type="NCBI Taxonomy" id="415214"/>
    <lineage>
        <taxon>Bacteria</taxon>
        <taxon>Bacillati</taxon>
        <taxon>Actinomycetota</taxon>
        <taxon>Actinomycetes</taxon>
        <taxon>Micrococcales</taxon>
        <taxon>Microbacteriaceae</taxon>
        <taxon>Microbacterium</taxon>
    </lineage>
</organism>
<evidence type="ECO:0000313" key="10">
    <source>
        <dbReference type="Proteomes" id="UP001501697"/>
    </source>
</evidence>
<feature type="transmembrane region" description="Helical" evidence="7">
    <location>
        <begin position="218"/>
        <end position="244"/>
    </location>
</feature>
<feature type="transmembrane region" description="Helical" evidence="7">
    <location>
        <begin position="114"/>
        <end position="145"/>
    </location>
</feature>
<dbReference type="Proteomes" id="UP001501697">
    <property type="component" value="Unassembled WGS sequence"/>
</dbReference>